<feature type="compositionally biased region" description="Gly residues" evidence="2">
    <location>
        <begin position="116"/>
        <end position="126"/>
    </location>
</feature>
<evidence type="ECO:0000313" key="4">
    <source>
        <dbReference type="Proteomes" id="UP000516437"/>
    </source>
</evidence>
<organism evidence="3 4">
    <name type="scientific">Morella rubra</name>
    <name type="common">Chinese bayberry</name>
    <dbReference type="NCBI Taxonomy" id="262757"/>
    <lineage>
        <taxon>Eukaryota</taxon>
        <taxon>Viridiplantae</taxon>
        <taxon>Streptophyta</taxon>
        <taxon>Embryophyta</taxon>
        <taxon>Tracheophyta</taxon>
        <taxon>Spermatophyta</taxon>
        <taxon>Magnoliopsida</taxon>
        <taxon>eudicotyledons</taxon>
        <taxon>Gunneridae</taxon>
        <taxon>Pentapetalae</taxon>
        <taxon>rosids</taxon>
        <taxon>fabids</taxon>
        <taxon>Fagales</taxon>
        <taxon>Myricaceae</taxon>
        <taxon>Morella</taxon>
    </lineage>
</organism>
<gene>
    <name evidence="3" type="ORF">CJ030_MR1G018600</name>
</gene>
<name>A0A6A1WNU1_9ROSI</name>
<accession>A0A6A1WNU1</accession>
<dbReference type="EMBL" id="RXIC02000019">
    <property type="protein sequence ID" value="KAB1225507.1"/>
    <property type="molecule type" value="Genomic_DNA"/>
</dbReference>
<feature type="compositionally biased region" description="Low complexity" evidence="2">
    <location>
        <begin position="47"/>
        <end position="64"/>
    </location>
</feature>
<keyword evidence="4" id="KW-1185">Reference proteome</keyword>
<proteinExistence type="predicted"/>
<dbReference type="AlphaFoldDB" id="A0A6A1WNU1"/>
<dbReference type="PANTHER" id="PTHR34466">
    <property type="entry name" value="OS11G0129800 PROTEIN"/>
    <property type="match status" value="1"/>
</dbReference>
<keyword evidence="1" id="KW-0175">Coiled coil</keyword>
<evidence type="ECO:0000256" key="2">
    <source>
        <dbReference type="SAM" id="MobiDB-lite"/>
    </source>
</evidence>
<feature type="coiled-coil region" evidence="1">
    <location>
        <begin position="316"/>
        <end position="343"/>
    </location>
</feature>
<feature type="region of interest" description="Disordered" evidence="2">
    <location>
        <begin position="1"/>
        <end position="201"/>
    </location>
</feature>
<dbReference type="OrthoDB" id="660305at2759"/>
<protein>
    <submittedName>
        <fullName evidence="3">Uncharacterized protein</fullName>
    </submittedName>
</protein>
<comment type="caution">
    <text evidence="3">The sequence shown here is derived from an EMBL/GenBank/DDBJ whole genome shotgun (WGS) entry which is preliminary data.</text>
</comment>
<reference evidence="3 4" key="1">
    <citation type="journal article" date="2019" name="Plant Biotechnol. J.">
        <title>The red bayberry genome and genetic basis of sex determination.</title>
        <authorList>
            <person name="Jia H.M."/>
            <person name="Jia H.J."/>
            <person name="Cai Q.L."/>
            <person name="Wang Y."/>
            <person name="Zhao H.B."/>
            <person name="Yang W.F."/>
            <person name="Wang G.Y."/>
            <person name="Li Y.H."/>
            <person name="Zhan D.L."/>
            <person name="Shen Y.T."/>
            <person name="Niu Q.F."/>
            <person name="Chang L."/>
            <person name="Qiu J."/>
            <person name="Zhao L."/>
            <person name="Xie H.B."/>
            <person name="Fu W.Y."/>
            <person name="Jin J."/>
            <person name="Li X.W."/>
            <person name="Jiao Y."/>
            <person name="Zhou C.C."/>
            <person name="Tu T."/>
            <person name="Chai C.Y."/>
            <person name="Gao J.L."/>
            <person name="Fan L.J."/>
            <person name="van de Weg E."/>
            <person name="Wang J.Y."/>
            <person name="Gao Z.S."/>
        </authorList>
    </citation>
    <scope>NUCLEOTIDE SEQUENCE [LARGE SCALE GENOMIC DNA]</scope>
    <source>
        <tissue evidence="3">Leaves</tissue>
    </source>
</reference>
<dbReference type="PANTHER" id="PTHR34466:SF3">
    <property type="entry name" value="OS11G0129800 PROTEIN"/>
    <property type="match status" value="1"/>
</dbReference>
<feature type="compositionally biased region" description="Basic and acidic residues" evidence="2">
    <location>
        <begin position="26"/>
        <end position="37"/>
    </location>
</feature>
<dbReference type="Proteomes" id="UP000516437">
    <property type="component" value="Chromosome 1"/>
</dbReference>
<evidence type="ECO:0000256" key="1">
    <source>
        <dbReference type="SAM" id="Coils"/>
    </source>
</evidence>
<feature type="compositionally biased region" description="Low complexity" evidence="2">
    <location>
        <begin position="187"/>
        <end position="198"/>
    </location>
</feature>
<evidence type="ECO:0000313" key="3">
    <source>
        <dbReference type="EMBL" id="KAB1225507.1"/>
    </source>
</evidence>
<feature type="compositionally biased region" description="Polar residues" evidence="2">
    <location>
        <begin position="89"/>
        <end position="98"/>
    </location>
</feature>
<sequence length="522" mass="56826">MAVAAFKSSSRRGNLSTTTATSSHSAGKETTEKEIPPKKVPMRRSRSVSAFSRRTSTDVSSSSSEDFLNKRDNPLFWSSGSGSILEPEASTTSRNTRALGSEVADNSRGRSVTRNGGVGSNKGSGSGKETTRSLTRVDVGRPDRSVSRRNYLTSESEAEQECSLPEDLKIGNKRNAVATNPKKGGLISSSDIRSDQQSPFEPKDGFATTLSRWQHANWEDGVSTVSSLSGAEEGTIKAVSEQMKSVQGHNVEGDTSGSGIYETVRTEVRRAIAEIQHDLEIAIQRGNSASIATTTKADIPSDLVKPDAVELDLDIRREYAKKLEQSLERRRKLQADLAVEEHRGHELGRILKEILPDPKTPNVQKSRPGRKALLLHIDETYLDHERTTIDSSGTIGMKIVVSYAGYVESYIQGLLMNGHDASGLTGSSSSKESNLDLVSPNSTDTFELQQDIRKYIRSFEKQDTDSGIARSNCNNLDEYNLQASAQSLLFDRVILKNKIESGSLLLCGGGMTLPFSSFASIL</sequence>
<feature type="compositionally biased region" description="Low complexity" evidence="2">
    <location>
        <begin position="16"/>
        <end position="25"/>
    </location>
</feature>